<feature type="compositionally biased region" description="Low complexity" evidence="1">
    <location>
        <begin position="158"/>
        <end position="176"/>
    </location>
</feature>
<dbReference type="PATRIC" id="fig|67356.5.peg.6256"/>
<feature type="region of interest" description="Disordered" evidence="1">
    <location>
        <begin position="217"/>
        <end position="237"/>
    </location>
</feature>
<keyword evidence="2" id="KW-1133">Transmembrane helix</keyword>
<evidence type="ECO:0000256" key="2">
    <source>
        <dbReference type="SAM" id="Phobius"/>
    </source>
</evidence>
<evidence type="ECO:0000256" key="3">
    <source>
        <dbReference type="SAM" id="SignalP"/>
    </source>
</evidence>
<feature type="compositionally biased region" description="Basic and acidic residues" evidence="1">
    <location>
        <begin position="226"/>
        <end position="237"/>
    </location>
</feature>
<feature type="region of interest" description="Disordered" evidence="1">
    <location>
        <begin position="156"/>
        <end position="186"/>
    </location>
</feature>
<evidence type="ECO:0000313" key="4">
    <source>
        <dbReference type="EMBL" id="KOG31882.1"/>
    </source>
</evidence>
<feature type="transmembrane region" description="Helical" evidence="2">
    <location>
        <begin position="194"/>
        <end position="216"/>
    </location>
</feature>
<evidence type="ECO:0000313" key="5">
    <source>
        <dbReference type="Proteomes" id="UP000037251"/>
    </source>
</evidence>
<keyword evidence="2" id="KW-0472">Membrane</keyword>
<keyword evidence="5" id="KW-1185">Reference proteome</keyword>
<dbReference type="eggNOG" id="ENOG5032X2Z">
    <property type="taxonomic scope" value="Bacteria"/>
</dbReference>
<reference evidence="5" key="1">
    <citation type="submission" date="2015-07" db="EMBL/GenBank/DDBJ databases">
        <authorList>
            <person name="Ju K.-S."/>
            <person name="Doroghazi J.R."/>
            <person name="Metcalf W.W."/>
        </authorList>
    </citation>
    <scope>NUCLEOTIDE SEQUENCE [LARGE SCALE GENOMIC DNA]</scope>
    <source>
        <strain evidence="5">NRRL 2290</strain>
    </source>
</reference>
<dbReference type="STRING" id="67356.AQJ84_30610"/>
<organism evidence="4 5">
    <name type="scientific">Streptomyces resistomycificus</name>
    <dbReference type="NCBI Taxonomy" id="67356"/>
    <lineage>
        <taxon>Bacteria</taxon>
        <taxon>Bacillati</taxon>
        <taxon>Actinomycetota</taxon>
        <taxon>Actinomycetes</taxon>
        <taxon>Kitasatosporales</taxon>
        <taxon>Streptomycetaceae</taxon>
        <taxon>Streptomyces</taxon>
        <taxon>Streptomyces aurantiacus group</taxon>
    </lineage>
</organism>
<dbReference type="Proteomes" id="UP000037251">
    <property type="component" value="Unassembled WGS sequence"/>
</dbReference>
<gene>
    <name evidence="4" type="ORF">ADK37_29305</name>
</gene>
<name>A0A0L8L126_9ACTN</name>
<feature type="chain" id="PRO_5011858710" evidence="3">
    <location>
        <begin position="19"/>
        <end position="237"/>
    </location>
</feature>
<feature type="signal peptide" evidence="3">
    <location>
        <begin position="1"/>
        <end position="18"/>
    </location>
</feature>
<dbReference type="EMBL" id="LGUS01000190">
    <property type="protein sequence ID" value="KOG31882.1"/>
    <property type="molecule type" value="Genomic_DNA"/>
</dbReference>
<evidence type="ECO:0000256" key="1">
    <source>
        <dbReference type="SAM" id="MobiDB-lite"/>
    </source>
</evidence>
<protein>
    <submittedName>
        <fullName evidence="4">Uncharacterized protein</fullName>
    </submittedName>
</protein>
<comment type="caution">
    <text evidence="4">The sequence shown here is derived from an EMBL/GenBank/DDBJ whole genome shotgun (WGS) entry which is preliminary data.</text>
</comment>
<dbReference type="OrthoDB" id="3698271at2"/>
<dbReference type="AlphaFoldDB" id="A0A0L8L126"/>
<accession>A0A0L8L126</accession>
<keyword evidence="2" id="KW-0812">Transmembrane</keyword>
<sequence length="237" mass="24976">MSVTALALLMAGASPASAGGPTSVLLVSPRSTETASLYHSDRQYEELTQLLGAPDKGVVDRPPEADLAESRQINVTWMVHDVTPWRRDRVFMADEGREAWIHTAANEPALPAGVWHRAGHPDRLHGLLEELGLMGRASPDGSSGIAYPAPWQAEEDAAAGTAAGATGSAGTAGQTGPETAASPSAMSGAKDRIGWWWALPGAAAGAGLALILRPFTSRRPPHRSRRVEEPRQELLDG</sequence>
<keyword evidence="3" id="KW-0732">Signal</keyword>
<proteinExistence type="predicted"/>